<keyword evidence="1" id="KW-0812">Transmembrane</keyword>
<protein>
    <submittedName>
        <fullName evidence="2">Uncharacterized protein</fullName>
    </submittedName>
</protein>
<evidence type="ECO:0000313" key="2">
    <source>
        <dbReference type="EMBL" id="GHO52713.1"/>
    </source>
</evidence>
<comment type="caution">
    <text evidence="2">The sequence shown here is derived from an EMBL/GenBank/DDBJ whole genome shotgun (WGS) entry which is preliminary data.</text>
</comment>
<dbReference type="EMBL" id="BNJG01000001">
    <property type="protein sequence ID" value="GHO52713.1"/>
    <property type="molecule type" value="Genomic_DNA"/>
</dbReference>
<evidence type="ECO:0000313" key="3">
    <source>
        <dbReference type="Proteomes" id="UP000654345"/>
    </source>
</evidence>
<evidence type="ECO:0000256" key="1">
    <source>
        <dbReference type="SAM" id="Phobius"/>
    </source>
</evidence>
<dbReference type="Proteomes" id="UP000654345">
    <property type="component" value="Unassembled WGS sequence"/>
</dbReference>
<proteinExistence type="predicted"/>
<keyword evidence="3" id="KW-1185">Reference proteome</keyword>
<feature type="transmembrane region" description="Helical" evidence="1">
    <location>
        <begin position="15"/>
        <end position="35"/>
    </location>
</feature>
<dbReference type="RefSeq" id="WP_201369590.1">
    <property type="nucleotide sequence ID" value="NZ_BNJG01000001.1"/>
</dbReference>
<organism evidence="2 3">
    <name type="scientific">Ktedonobacter robiniae</name>
    <dbReference type="NCBI Taxonomy" id="2778365"/>
    <lineage>
        <taxon>Bacteria</taxon>
        <taxon>Bacillati</taxon>
        <taxon>Chloroflexota</taxon>
        <taxon>Ktedonobacteria</taxon>
        <taxon>Ktedonobacterales</taxon>
        <taxon>Ktedonobacteraceae</taxon>
        <taxon>Ktedonobacter</taxon>
    </lineage>
</organism>
<keyword evidence="1" id="KW-0472">Membrane</keyword>
<name>A0ABQ3UJ57_9CHLR</name>
<reference evidence="2 3" key="1">
    <citation type="journal article" date="2021" name="Int. J. Syst. Evol. Microbiol.">
        <title>Reticulibacter mediterranei gen. nov., sp. nov., within the new family Reticulibacteraceae fam. nov., and Ktedonospora formicarum gen. nov., sp. nov., Ktedonobacter robiniae sp. nov., Dictyobacter formicarum sp. nov. and Dictyobacter arantiisoli sp. nov., belonging to the class Ktedonobacteria.</title>
        <authorList>
            <person name="Yabe S."/>
            <person name="Zheng Y."/>
            <person name="Wang C.M."/>
            <person name="Sakai Y."/>
            <person name="Abe K."/>
            <person name="Yokota A."/>
            <person name="Donadio S."/>
            <person name="Cavaletti L."/>
            <person name="Monciardini P."/>
        </authorList>
    </citation>
    <scope>NUCLEOTIDE SEQUENCE [LARGE SCALE GENOMIC DNA]</scope>
    <source>
        <strain evidence="2 3">SOSP1-30</strain>
    </source>
</reference>
<sequence>MEKRESKGPVGKTLAVVYGAVAAFTAISIIVPIWMEKLEQRASRKR</sequence>
<gene>
    <name evidence="2" type="ORF">KSB_11880</name>
</gene>
<keyword evidence="1" id="KW-1133">Transmembrane helix</keyword>
<accession>A0ABQ3UJ57</accession>